<evidence type="ECO:0000313" key="1">
    <source>
        <dbReference type="EMBL" id="KAK1864651.1"/>
    </source>
</evidence>
<reference evidence="1" key="1">
    <citation type="submission" date="2019-11" db="EMBL/GenBank/DDBJ databases">
        <title>Nori genome reveals adaptations in red seaweeds to the harsh intertidal environment.</title>
        <authorList>
            <person name="Wang D."/>
            <person name="Mao Y."/>
        </authorList>
    </citation>
    <scope>NUCLEOTIDE SEQUENCE</scope>
    <source>
        <tissue evidence="1">Gametophyte</tissue>
    </source>
</reference>
<comment type="caution">
    <text evidence="1">The sequence shown here is derived from an EMBL/GenBank/DDBJ whole genome shotgun (WGS) entry which is preliminary data.</text>
</comment>
<accession>A0ACC3C4G6</accession>
<proteinExistence type="predicted"/>
<dbReference type="EMBL" id="CM020619">
    <property type="protein sequence ID" value="KAK1864651.1"/>
    <property type="molecule type" value="Genomic_DNA"/>
</dbReference>
<organism evidence="1 2">
    <name type="scientific">Pyropia yezoensis</name>
    <name type="common">Susabi-nori</name>
    <name type="synonym">Porphyra yezoensis</name>
    <dbReference type="NCBI Taxonomy" id="2788"/>
    <lineage>
        <taxon>Eukaryota</taxon>
        <taxon>Rhodophyta</taxon>
        <taxon>Bangiophyceae</taxon>
        <taxon>Bangiales</taxon>
        <taxon>Bangiaceae</taxon>
        <taxon>Pyropia</taxon>
    </lineage>
</organism>
<protein>
    <submittedName>
        <fullName evidence="1">Uncharacterized protein</fullName>
    </submittedName>
</protein>
<keyword evidence="2" id="KW-1185">Reference proteome</keyword>
<evidence type="ECO:0000313" key="2">
    <source>
        <dbReference type="Proteomes" id="UP000798662"/>
    </source>
</evidence>
<dbReference type="Proteomes" id="UP000798662">
    <property type="component" value="Chromosome 2"/>
</dbReference>
<sequence length="975" mass="102650">MRQLIRQLTLPPIHPDCRCTAGAGRGRVPSVRPLAGVYPLCAPGRVRLVPPAFPPRTPSCILFFDGFPSLFPSLGLPALPPLPPPAALPLLAAAMPLLHGTLDIHIRSGRSIWDPSTRSARQRLAARLSGPAPPCPYVTVSVGPRRLVKTATVDDGVAPVWNTTAQAPVADEVTELDFRVKGAGSSGGVLGVVGGGAALALGRAAIPVARLMAEGCVSGELALGGKRDAVFGAGGGGSHKVRGWITVSVTYTPCSYATEEDGRRSMAVPRCFFPLRSGPSAGVVRLYQDAHVHAGTLPPVVNGHGVPVVTGRTAWVDLWAALDAARVVIYIAGWAVDANLQLVREAPSSGVGLPDETLGELLKRKAAAGVRVAIMVWNELASVAGVSDGLMGTGDEALVAYFRGSQVAAVGVSRRDDGTSGVLGGLAVGGLWTHHQKTVVVDSPPPPRHPPSTPHLTAFLGGLDLTTGRWDSPQHSLFRTKTTYHAADFHQACLLGASPAYSPREPWHDIHASVSGAPAVDVMANFCARWATQVPKQPGAVLPMSQFDIVGSCGGGIGGSDGGSSGGGRPGMDAWGRCSSGAVVGPAGVADGWPPSMAGHGAGVSGGGFAAAPFRGEEWAVQILRSIDGRSTGFGDTDAVASREGGEVLTLKKGRFVDQSIYKGYIWAIRGARRFVYIENQYFMGSSHAWRPHPSGAVDQLVPMELALKIAHKVRARESFSAYVVIPLQPEGTQAAAVEEILFWQGQTVRMMYARIGAVLDEVYGPVRAGQTDRPLPTDYLQFFALLNRESTDHDPVGPVPAPPGSASEAPARYRRGAIYVHSKMAIFDDDYLIVGSANLNDRSMLGSRDTEIAAAVHQPAHSRARLAPATPPRGEVHAFRLSLWAEHTGVLEDAFLAPATPACARRVRAIAEANWAAFIEPTEGAAVHDMRGHLVPYPYDVDAAGGVTPRGSRLPDLPFRVMGRDSFLPNTLTT</sequence>
<name>A0ACC3C4G6_PYRYE</name>
<gene>
    <name evidence="1" type="ORF">I4F81_007195</name>
</gene>